<dbReference type="EMBL" id="OC922845">
    <property type="protein sequence ID" value="CAD7654470.1"/>
    <property type="molecule type" value="Genomic_DNA"/>
</dbReference>
<organism evidence="2">
    <name type="scientific">Oppiella nova</name>
    <dbReference type="NCBI Taxonomy" id="334625"/>
    <lineage>
        <taxon>Eukaryota</taxon>
        <taxon>Metazoa</taxon>
        <taxon>Ecdysozoa</taxon>
        <taxon>Arthropoda</taxon>
        <taxon>Chelicerata</taxon>
        <taxon>Arachnida</taxon>
        <taxon>Acari</taxon>
        <taxon>Acariformes</taxon>
        <taxon>Sarcoptiformes</taxon>
        <taxon>Oribatida</taxon>
        <taxon>Brachypylina</taxon>
        <taxon>Oppioidea</taxon>
        <taxon>Oppiidae</taxon>
        <taxon>Oppiella</taxon>
    </lineage>
</organism>
<accession>A0A7R9QRV9</accession>
<feature type="signal peptide" evidence="1">
    <location>
        <begin position="1"/>
        <end position="16"/>
    </location>
</feature>
<reference evidence="2" key="1">
    <citation type="submission" date="2020-11" db="EMBL/GenBank/DDBJ databases">
        <authorList>
            <person name="Tran Van P."/>
        </authorList>
    </citation>
    <scope>NUCLEOTIDE SEQUENCE</scope>
</reference>
<evidence type="ECO:0000256" key="1">
    <source>
        <dbReference type="SAM" id="SignalP"/>
    </source>
</evidence>
<sequence length="505" mass="51235">MNKVLILVSVIGMCSAYFLPILSGGLSSISGTIGGAAGGAQGGIGQAIGGATQAASTIGAAAGNLINEDIKFKTGLAQGSISGTIGGAAGGAQGGIGQAIGGATQAASTIGAAAGNLINEDIKFKTGLAQGALNAGSDILAAKSAFVGKLANAAEGAISGGLGGVTNATGAVGGAVGDLINDEIRIKSGLAQGALGGVQDLLKAKGDFVGQVGGAVGDAVNKGVSGIGQTAGTIGGAVGNLINDDIKFKTRLAQGALNAGSDILAAKGAFIGKLANAAEGAVSGGLGGAGGIGGGFVLPTIGFVCLCYSDPTVSGRCGPPGLPPKAKLQHISPERISFDNNEKVVISCKKDEFPQFNQELECRNGEHVDTQVTHLDVFDCQSPDNRLLLSQAINKSWVAPPDLPLQPNSYHLYRVPFDLTIPANESTCYTWRIHFEHNVSIAFLRIDFMYSQHNSTGSQTNVIENVITNVEPIVSPYRTCILQENILTMGHHEMTGRRLWTGLQF</sequence>
<dbReference type="Proteomes" id="UP000728032">
    <property type="component" value="Unassembled WGS sequence"/>
</dbReference>
<dbReference type="EMBL" id="CAJPVJ010008020">
    <property type="protein sequence ID" value="CAG2171657.1"/>
    <property type="molecule type" value="Genomic_DNA"/>
</dbReference>
<proteinExistence type="predicted"/>
<name>A0A7R9QRV9_9ACAR</name>
<gene>
    <name evidence="2" type="ORF">ONB1V03_LOCUS11117</name>
</gene>
<keyword evidence="1" id="KW-0732">Signal</keyword>
<evidence type="ECO:0000313" key="3">
    <source>
        <dbReference type="Proteomes" id="UP000728032"/>
    </source>
</evidence>
<feature type="chain" id="PRO_5036211907" evidence="1">
    <location>
        <begin position="17"/>
        <end position="505"/>
    </location>
</feature>
<protein>
    <submittedName>
        <fullName evidence="2">Uncharacterized protein</fullName>
    </submittedName>
</protein>
<keyword evidence="3" id="KW-1185">Reference proteome</keyword>
<evidence type="ECO:0000313" key="2">
    <source>
        <dbReference type="EMBL" id="CAD7654470.1"/>
    </source>
</evidence>
<dbReference type="AlphaFoldDB" id="A0A7R9QRV9"/>
<dbReference type="OrthoDB" id="6505093at2759"/>